<evidence type="ECO:0000256" key="1">
    <source>
        <dbReference type="SAM" id="Phobius"/>
    </source>
</evidence>
<feature type="transmembrane region" description="Helical" evidence="1">
    <location>
        <begin position="378"/>
        <end position="395"/>
    </location>
</feature>
<proteinExistence type="predicted"/>
<keyword evidence="1" id="KW-0812">Transmembrane</keyword>
<comment type="caution">
    <text evidence="2">The sequence shown here is derived from an EMBL/GenBank/DDBJ whole genome shotgun (WGS) entry which is preliminary data.</text>
</comment>
<feature type="transmembrane region" description="Helical" evidence="1">
    <location>
        <begin position="113"/>
        <end position="130"/>
    </location>
</feature>
<feature type="transmembrane region" description="Helical" evidence="1">
    <location>
        <begin position="53"/>
        <end position="72"/>
    </location>
</feature>
<evidence type="ECO:0000313" key="3">
    <source>
        <dbReference type="Proteomes" id="UP000176751"/>
    </source>
</evidence>
<dbReference type="EMBL" id="MFCA01000029">
    <property type="protein sequence ID" value="OGE01189.1"/>
    <property type="molecule type" value="Genomic_DNA"/>
</dbReference>
<keyword evidence="1" id="KW-0472">Membrane</keyword>
<feature type="transmembrane region" description="Helical" evidence="1">
    <location>
        <begin position="347"/>
        <end position="366"/>
    </location>
</feature>
<feature type="transmembrane region" description="Helical" evidence="1">
    <location>
        <begin position="230"/>
        <end position="249"/>
    </location>
</feature>
<dbReference type="STRING" id="1797737.A2196_00570"/>
<feature type="transmembrane region" description="Helical" evidence="1">
    <location>
        <begin position="323"/>
        <end position="341"/>
    </location>
</feature>
<feature type="transmembrane region" description="Helical" evidence="1">
    <location>
        <begin position="136"/>
        <end position="155"/>
    </location>
</feature>
<organism evidence="2 3">
    <name type="scientific">Candidatus Curtissbacteria bacterium RIFOXYA1_FULL_41_14</name>
    <dbReference type="NCBI Taxonomy" id="1797737"/>
    <lineage>
        <taxon>Bacteria</taxon>
        <taxon>Candidatus Curtissiibacteriota</taxon>
    </lineage>
</organism>
<keyword evidence="1" id="KW-1133">Transmembrane helix</keyword>
<evidence type="ECO:0000313" key="2">
    <source>
        <dbReference type="EMBL" id="OGE01189.1"/>
    </source>
</evidence>
<dbReference type="Proteomes" id="UP000176751">
    <property type="component" value="Unassembled WGS sequence"/>
</dbReference>
<feature type="transmembrane region" description="Helical" evidence="1">
    <location>
        <begin position="6"/>
        <end position="23"/>
    </location>
</feature>
<sequence length="545" mass="62771">MSKIAKFWPVILLIVITFILRVIKLEELFYFTYDESIPAFVGRRLILWKHIPLIGGVTPFNFHLGPYFYWFYSAILFLGKLNPIAWGYASAIIAMATTFMIFVVGKVFSSKKIALTAAIFWAFSYLANVYDRHLWALYWGPLVSLIVVFCLYKIIHSHAVILSPSMSLRASRRISGYTPRSNLRTKNLNDKYIYFLGLTIALSIHADPSNLVFLVLAILAWIIYKLPIKKSTFFALGLITFSFLPLILFDLRHNFANTKPVVGFWKQGRNDPGFEMQKFINNSSLFPRAFTRLIYTFDDNQIAKQYSYCQAFVKEKYQVIPPILVFLSSISIIGFVVWALGKNQENVGWRLIAILVILYLVGIQLYGTIFRADIFEHYIAGLFALFLLIFANIVSLLPKKLWLLVLGLFIVFNLNKLLNAKNSMGLTYKRQAIEFTMQQVGDKPFSLDSLSTCWRYSGYRYLFAVFGQEPVKSYVDPNFAYLYGTTPVAQKHPPTVVSFVIHDFTPETEDFYKRYAVLKYHEVKNAPFGNIEVVVMNNSTGWFDQ</sequence>
<dbReference type="AlphaFoldDB" id="A0A1F5HAS0"/>
<accession>A0A1F5HAS0</accession>
<reference evidence="2 3" key="1">
    <citation type="journal article" date="2016" name="Nat. Commun.">
        <title>Thousands of microbial genomes shed light on interconnected biogeochemical processes in an aquifer system.</title>
        <authorList>
            <person name="Anantharaman K."/>
            <person name="Brown C.T."/>
            <person name="Hug L.A."/>
            <person name="Sharon I."/>
            <person name="Castelle C.J."/>
            <person name="Probst A.J."/>
            <person name="Thomas B.C."/>
            <person name="Singh A."/>
            <person name="Wilkins M.J."/>
            <person name="Karaoz U."/>
            <person name="Brodie E.L."/>
            <person name="Williams K.H."/>
            <person name="Hubbard S.S."/>
            <person name="Banfield J.F."/>
        </authorList>
    </citation>
    <scope>NUCLEOTIDE SEQUENCE [LARGE SCALE GENOMIC DNA]</scope>
</reference>
<feature type="transmembrane region" description="Helical" evidence="1">
    <location>
        <begin position="84"/>
        <end position="104"/>
    </location>
</feature>
<evidence type="ECO:0008006" key="4">
    <source>
        <dbReference type="Google" id="ProtNLM"/>
    </source>
</evidence>
<feature type="transmembrane region" description="Helical" evidence="1">
    <location>
        <begin position="401"/>
        <end position="418"/>
    </location>
</feature>
<gene>
    <name evidence="2" type="ORF">A2196_00570</name>
</gene>
<protein>
    <recommendedName>
        <fullName evidence="4">Glycosyltransferase RgtA/B/C/D-like domain-containing protein</fullName>
    </recommendedName>
</protein>
<feature type="transmembrane region" description="Helical" evidence="1">
    <location>
        <begin position="192"/>
        <end position="224"/>
    </location>
</feature>
<name>A0A1F5HAS0_9BACT</name>